<evidence type="ECO:0000256" key="1">
    <source>
        <dbReference type="ARBA" id="ARBA00006494"/>
    </source>
</evidence>
<dbReference type="InterPro" id="IPR051924">
    <property type="entry name" value="GST_Kappa/NadH"/>
</dbReference>
<dbReference type="FunFam" id="3.40.30.10:FF:000096">
    <property type="entry name" value="Glutathione S-transferase kappa"/>
    <property type="match status" value="1"/>
</dbReference>
<keyword evidence="2 4" id="KW-0808">Transferase</keyword>
<evidence type="ECO:0000313" key="7">
    <source>
        <dbReference type="EMBL" id="OOF97900.1"/>
    </source>
</evidence>
<dbReference type="GO" id="GO:0004364">
    <property type="term" value="F:glutathione transferase activity"/>
    <property type="evidence" value="ECO:0007669"/>
    <property type="project" value="UniProtKB-UniRule"/>
</dbReference>
<dbReference type="InterPro" id="IPR014440">
    <property type="entry name" value="HCCAis_GSTk"/>
</dbReference>
<keyword evidence="8" id="KW-1185">Reference proteome</keyword>
<dbReference type="OrthoDB" id="4664297at2759"/>
<evidence type="ECO:0000256" key="2">
    <source>
        <dbReference type="ARBA" id="ARBA00022679"/>
    </source>
</evidence>
<dbReference type="OMA" id="ECTNSKG"/>
<evidence type="ECO:0000259" key="6">
    <source>
        <dbReference type="Pfam" id="PF01323"/>
    </source>
</evidence>
<dbReference type="InterPro" id="IPR001853">
    <property type="entry name" value="DSBA-like_thioredoxin_dom"/>
</dbReference>
<comment type="similarity">
    <text evidence="1 4">Belongs to the GST superfamily. Kappa family.</text>
</comment>
<sequence>MAVPRINVYLDVVSPFGYIAFSVLRNSPVFAKCNITYVPIFLGGLMHACQNTAPINITNKNIWIDKERDRWARYFSVPIVQTTPEGFPPRTLSTQRALCAISQRSPDKLVPAFEALYRSFWVEGNPHIAQPEGFSPVLEGVLGKSETQAIMEAMNHAETKAILTANTDRAFNIGAFGIPWFECTNTNGETEGFWGVDHLGQVADFLGLDMKLDRGFRAVL</sequence>
<dbReference type="Proteomes" id="UP000188318">
    <property type="component" value="Unassembled WGS sequence"/>
</dbReference>
<gene>
    <name evidence="7" type="ORF">ASPCADRAFT_205173</name>
</gene>
<proteinExistence type="inferred from homology"/>
<dbReference type="InterPro" id="IPR036249">
    <property type="entry name" value="Thioredoxin-like_sf"/>
</dbReference>
<evidence type="ECO:0000256" key="4">
    <source>
        <dbReference type="PIRNR" id="PIRNR006386"/>
    </source>
</evidence>
<evidence type="ECO:0000256" key="5">
    <source>
        <dbReference type="PIRSR" id="PIRSR006386-1"/>
    </source>
</evidence>
<dbReference type="PANTHER" id="PTHR42943:SF2">
    <property type="entry name" value="GLUTATHIONE S-TRANSFERASE KAPPA 1"/>
    <property type="match status" value="1"/>
</dbReference>
<dbReference type="PIRSF" id="PIRSF006386">
    <property type="entry name" value="HCCAis_GSTk"/>
    <property type="match status" value="1"/>
</dbReference>
<dbReference type="Pfam" id="PF01323">
    <property type="entry name" value="DSBA"/>
    <property type="match status" value="1"/>
</dbReference>
<reference evidence="8" key="1">
    <citation type="journal article" date="2017" name="Genome Biol.">
        <title>Comparative genomics reveals high biological diversity and specific adaptations in the industrially and medically important fungal genus Aspergillus.</title>
        <authorList>
            <person name="de Vries R.P."/>
            <person name="Riley R."/>
            <person name="Wiebenga A."/>
            <person name="Aguilar-Osorio G."/>
            <person name="Amillis S."/>
            <person name="Uchima C.A."/>
            <person name="Anderluh G."/>
            <person name="Asadollahi M."/>
            <person name="Askin M."/>
            <person name="Barry K."/>
            <person name="Battaglia E."/>
            <person name="Bayram O."/>
            <person name="Benocci T."/>
            <person name="Braus-Stromeyer S.A."/>
            <person name="Caldana C."/>
            <person name="Canovas D."/>
            <person name="Cerqueira G.C."/>
            <person name="Chen F."/>
            <person name="Chen W."/>
            <person name="Choi C."/>
            <person name="Clum A."/>
            <person name="Dos Santos R.A."/>
            <person name="Damasio A.R."/>
            <person name="Diallinas G."/>
            <person name="Emri T."/>
            <person name="Fekete E."/>
            <person name="Flipphi M."/>
            <person name="Freyberg S."/>
            <person name="Gallo A."/>
            <person name="Gournas C."/>
            <person name="Habgood R."/>
            <person name="Hainaut M."/>
            <person name="Harispe M.L."/>
            <person name="Henrissat B."/>
            <person name="Hilden K.S."/>
            <person name="Hope R."/>
            <person name="Hossain A."/>
            <person name="Karabika E."/>
            <person name="Karaffa L."/>
            <person name="Karanyi Z."/>
            <person name="Krasevec N."/>
            <person name="Kuo A."/>
            <person name="Kusch H."/>
            <person name="LaButti K."/>
            <person name="Lagendijk E.L."/>
            <person name="Lapidus A."/>
            <person name="Levasseur A."/>
            <person name="Lindquist E."/>
            <person name="Lipzen A."/>
            <person name="Logrieco A.F."/>
            <person name="MacCabe A."/>
            <person name="Maekelae M.R."/>
            <person name="Malavazi I."/>
            <person name="Melin P."/>
            <person name="Meyer V."/>
            <person name="Mielnichuk N."/>
            <person name="Miskei M."/>
            <person name="Molnar A.P."/>
            <person name="Mule G."/>
            <person name="Ngan C.Y."/>
            <person name="Orejas M."/>
            <person name="Orosz E."/>
            <person name="Ouedraogo J.P."/>
            <person name="Overkamp K.M."/>
            <person name="Park H.-S."/>
            <person name="Perrone G."/>
            <person name="Piumi F."/>
            <person name="Punt P.J."/>
            <person name="Ram A.F."/>
            <person name="Ramon A."/>
            <person name="Rauscher S."/>
            <person name="Record E."/>
            <person name="Riano-Pachon D.M."/>
            <person name="Robert V."/>
            <person name="Roehrig J."/>
            <person name="Ruller R."/>
            <person name="Salamov A."/>
            <person name="Salih N.S."/>
            <person name="Samson R.A."/>
            <person name="Sandor E."/>
            <person name="Sanguinetti M."/>
            <person name="Schuetze T."/>
            <person name="Sepcic K."/>
            <person name="Shelest E."/>
            <person name="Sherlock G."/>
            <person name="Sophianopoulou V."/>
            <person name="Squina F.M."/>
            <person name="Sun H."/>
            <person name="Susca A."/>
            <person name="Todd R.B."/>
            <person name="Tsang A."/>
            <person name="Unkles S.E."/>
            <person name="van de Wiele N."/>
            <person name="van Rossen-Uffink D."/>
            <person name="Oliveira J.V."/>
            <person name="Vesth T.C."/>
            <person name="Visser J."/>
            <person name="Yu J.-H."/>
            <person name="Zhou M."/>
            <person name="Andersen M.R."/>
            <person name="Archer D.B."/>
            <person name="Baker S.E."/>
            <person name="Benoit I."/>
            <person name="Brakhage A.A."/>
            <person name="Braus G.H."/>
            <person name="Fischer R."/>
            <person name="Frisvad J.C."/>
            <person name="Goldman G.H."/>
            <person name="Houbraken J."/>
            <person name="Oakley B."/>
            <person name="Pocsi I."/>
            <person name="Scazzocchio C."/>
            <person name="Seiboth B."/>
            <person name="vanKuyk P.A."/>
            <person name="Wortman J."/>
            <person name="Dyer P.S."/>
            <person name="Grigoriev I.V."/>
        </authorList>
    </citation>
    <scope>NUCLEOTIDE SEQUENCE [LARGE SCALE GENOMIC DNA]</scope>
    <source>
        <strain evidence="8">ITEM 5010</strain>
    </source>
</reference>
<evidence type="ECO:0000256" key="3">
    <source>
        <dbReference type="ARBA" id="ARBA00047960"/>
    </source>
</evidence>
<dbReference type="EC" id="2.5.1.18" evidence="4"/>
<evidence type="ECO:0000313" key="8">
    <source>
        <dbReference type="Proteomes" id="UP000188318"/>
    </source>
</evidence>
<dbReference type="EMBL" id="KV907496">
    <property type="protein sequence ID" value="OOF97900.1"/>
    <property type="molecule type" value="Genomic_DNA"/>
</dbReference>
<protein>
    <recommendedName>
        <fullName evidence="4">Glutathione S-transferase kappa</fullName>
        <ecNumber evidence="4">2.5.1.18</ecNumber>
    </recommendedName>
</protein>
<dbReference type="VEuPathDB" id="FungiDB:ASPCADRAFT_205173"/>
<dbReference type="PANTHER" id="PTHR42943">
    <property type="entry name" value="GLUTATHIONE S-TRANSFERASE KAPPA"/>
    <property type="match status" value="1"/>
</dbReference>
<dbReference type="AlphaFoldDB" id="A0A1R3RTW8"/>
<dbReference type="GO" id="GO:0005777">
    <property type="term" value="C:peroxisome"/>
    <property type="evidence" value="ECO:0007669"/>
    <property type="project" value="TreeGrafter"/>
</dbReference>
<dbReference type="GO" id="GO:0006749">
    <property type="term" value="P:glutathione metabolic process"/>
    <property type="evidence" value="ECO:0007669"/>
    <property type="project" value="TreeGrafter"/>
</dbReference>
<accession>A0A1R3RTW8</accession>
<dbReference type="GO" id="GO:0004602">
    <property type="term" value="F:glutathione peroxidase activity"/>
    <property type="evidence" value="ECO:0007669"/>
    <property type="project" value="TreeGrafter"/>
</dbReference>
<feature type="active site" description="Nucleophile" evidence="5">
    <location>
        <position position="14"/>
    </location>
</feature>
<dbReference type="SUPFAM" id="SSF52833">
    <property type="entry name" value="Thioredoxin-like"/>
    <property type="match status" value="1"/>
</dbReference>
<organism evidence="7 8">
    <name type="scientific">Aspergillus carbonarius (strain ITEM 5010)</name>
    <dbReference type="NCBI Taxonomy" id="602072"/>
    <lineage>
        <taxon>Eukaryota</taxon>
        <taxon>Fungi</taxon>
        <taxon>Dikarya</taxon>
        <taxon>Ascomycota</taxon>
        <taxon>Pezizomycotina</taxon>
        <taxon>Eurotiomycetes</taxon>
        <taxon>Eurotiomycetidae</taxon>
        <taxon>Eurotiales</taxon>
        <taxon>Aspergillaceae</taxon>
        <taxon>Aspergillus</taxon>
        <taxon>Aspergillus subgen. Circumdati</taxon>
    </lineage>
</organism>
<dbReference type="Gene3D" id="3.40.30.10">
    <property type="entry name" value="Glutaredoxin"/>
    <property type="match status" value="1"/>
</dbReference>
<dbReference type="GO" id="GO:0005739">
    <property type="term" value="C:mitochondrion"/>
    <property type="evidence" value="ECO:0007669"/>
    <property type="project" value="TreeGrafter"/>
</dbReference>
<feature type="domain" description="DSBA-like thioredoxin" evidence="6">
    <location>
        <begin position="6"/>
        <end position="206"/>
    </location>
</feature>
<name>A0A1R3RTW8_ASPC5</name>
<dbReference type="STRING" id="602072.A0A1R3RTW8"/>
<comment type="catalytic activity">
    <reaction evidence="3 4">
        <text>RX + glutathione = an S-substituted glutathione + a halide anion + H(+)</text>
        <dbReference type="Rhea" id="RHEA:16437"/>
        <dbReference type="ChEBI" id="CHEBI:15378"/>
        <dbReference type="ChEBI" id="CHEBI:16042"/>
        <dbReference type="ChEBI" id="CHEBI:17792"/>
        <dbReference type="ChEBI" id="CHEBI:57925"/>
        <dbReference type="ChEBI" id="CHEBI:90779"/>
        <dbReference type="EC" id="2.5.1.18"/>
    </reaction>
</comment>